<evidence type="ECO:0000259" key="1">
    <source>
        <dbReference type="Pfam" id="PF02272"/>
    </source>
</evidence>
<dbReference type="Gene3D" id="3.10.310.30">
    <property type="match status" value="1"/>
</dbReference>
<protein>
    <recommendedName>
        <fullName evidence="1">DHHA1 domain-containing protein</fullName>
    </recommendedName>
</protein>
<evidence type="ECO:0000313" key="3">
    <source>
        <dbReference type="Proteomes" id="UP000228635"/>
    </source>
</evidence>
<dbReference type="AlphaFoldDB" id="A0A2M6WH43"/>
<proteinExistence type="predicted"/>
<accession>A0A2M6WH43</accession>
<reference evidence="3" key="1">
    <citation type="submission" date="2017-09" db="EMBL/GenBank/DDBJ databases">
        <title>Depth-based differentiation of microbial function through sediment-hosted aquifers and enrichment of novel symbionts in the deep terrestrial subsurface.</title>
        <authorList>
            <person name="Probst A.J."/>
            <person name="Ladd B."/>
            <person name="Jarett J.K."/>
            <person name="Geller-Mcgrath D.E."/>
            <person name="Sieber C.M.K."/>
            <person name="Emerson J.B."/>
            <person name="Anantharaman K."/>
            <person name="Thomas B.C."/>
            <person name="Malmstrom R."/>
            <person name="Stieglmeier M."/>
            <person name="Klingl A."/>
            <person name="Woyke T."/>
            <person name="Ryan C.M."/>
            <person name="Banfield J.F."/>
        </authorList>
    </citation>
    <scope>NUCLEOTIDE SEQUENCE [LARGE SCALE GENOMIC DNA]</scope>
</reference>
<comment type="caution">
    <text evidence="2">The sequence shown here is derived from an EMBL/GenBank/DDBJ whole genome shotgun (WGS) entry which is preliminary data.</text>
</comment>
<dbReference type="Proteomes" id="UP000228635">
    <property type="component" value="Unassembled WGS sequence"/>
</dbReference>
<feature type="domain" description="DHHA1" evidence="1">
    <location>
        <begin position="251"/>
        <end position="286"/>
    </location>
</feature>
<organism evidence="2 3">
    <name type="scientific">Candidatus Harrisonbacteria bacterium CG10_big_fil_rev_8_21_14_0_10_42_17</name>
    <dbReference type="NCBI Taxonomy" id="1974584"/>
    <lineage>
        <taxon>Bacteria</taxon>
        <taxon>Candidatus Harrisoniibacteriota</taxon>
    </lineage>
</organism>
<name>A0A2M6WH43_9BACT</name>
<gene>
    <name evidence="2" type="ORF">COU08_04615</name>
</gene>
<dbReference type="PANTHER" id="PTHR46922">
    <property type="entry name" value="DHHA1 DOMAIN PROTEIN"/>
    <property type="match status" value="1"/>
</dbReference>
<sequence length="295" mass="33809">MTEIKKQESKVVEKYMKNITKPIIVLYHARCPDGFGGAWAAWKKLGSRASYIPVVHQEPPPLLKDKSIYSIDFSYPERELVKLIRNNKCLVVIDHHKTSESILNLPSEALYDINHSGAVLSWRYFHPGKKIPNLLNYIEDRDLFTMRLSKTRELLNNLDILPHDFKMWSKLVRDFEDPKKLKLLRERGELLFAQFKCFVQEIAHRGVLVKFHGKRVLAVNAPPPFTSMVGHALYARVPSFSIVYHYLGPDLKVSLRSNGKINVRNMAEKYGGGGHDAAAGFLIKNAKGVPWEYIL</sequence>
<dbReference type="GO" id="GO:0003676">
    <property type="term" value="F:nucleic acid binding"/>
    <property type="evidence" value="ECO:0007669"/>
    <property type="project" value="InterPro"/>
</dbReference>
<dbReference type="EMBL" id="PFBA01000035">
    <property type="protein sequence ID" value="PIT92105.1"/>
    <property type="molecule type" value="Genomic_DNA"/>
</dbReference>
<dbReference type="PANTHER" id="PTHR46922:SF4">
    <property type="entry name" value="DHHA1 DOMAIN PROTEIN"/>
    <property type="match status" value="1"/>
</dbReference>
<dbReference type="InterPro" id="IPR003156">
    <property type="entry name" value="DHHA1_dom"/>
</dbReference>
<evidence type="ECO:0000313" key="2">
    <source>
        <dbReference type="EMBL" id="PIT92105.1"/>
    </source>
</evidence>
<dbReference type="Pfam" id="PF02272">
    <property type="entry name" value="DHHA1"/>
    <property type="match status" value="1"/>
</dbReference>
<dbReference type="SUPFAM" id="SSF64182">
    <property type="entry name" value="DHH phosphoesterases"/>
    <property type="match status" value="1"/>
</dbReference>
<dbReference type="InterPro" id="IPR038763">
    <property type="entry name" value="DHH_sf"/>
</dbReference>